<gene>
    <name evidence="3" type="ORF">KXJ70_13330</name>
</gene>
<dbReference type="RefSeq" id="WP_219043998.1">
    <property type="nucleotide sequence ID" value="NZ_JAHWDQ010000003.1"/>
</dbReference>
<evidence type="ECO:0000256" key="1">
    <source>
        <dbReference type="SAM" id="Coils"/>
    </source>
</evidence>
<feature type="chain" id="PRO_5047448715" description="Type IV pilus biogenesis protein PilP" evidence="2">
    <location>
        <begin position="30"/>
        <end position="156"/>
    </location>
</feature>
<organism evidence="3 4">
    <name type="scientific">Zhongshania aquimaris</name>
    <dbReference type="NCBI Taxonomy" id="2857107"/>
    <lineage>
        <taxon>Bacteria</taxon>
        <taxon>Pseudomonadati</taxon>
        <taxon>Pseudomonadota</taxon>
        <taxon>Gammaproteobacteria</taxon>
        <taxon>Cellvibrionales</taxon>
        <taxon>Spongiibacteraceae</taxon>
        <taxon>Zhongshania</taxon>
    </lineage>
</organism>
<evidence type="ECO:0008006" key="5">
    <source>
        <dbReference type="Google" id="ProtNLM"/>
    </source>
</evidence>
<accession>A0ABS6VTX5</accession>
<feature type="signal peptide" evidence="2">
    <location>
        <begin position="1"/>
        <end position="29"/>
    </location>
</feature>
<proteinExistence type="predicted"/>
<keyword evidence="1" id="KW-0175">Coiled coil</keyword>
<comment type="caution">
    <text evidence="3">The sequence shown here is derived from an EMBL/GenBank/DDBJ whole genome shotgun (WGS) entry which is preliminary data.</text>
</comment>
<evidence type="ECO:0000313" key="3">
    <source>
        <dbReference type="EMBL" id="MBW2941772.1"/>
    </source>
</evidence>
<keyword evidence="4" id="KW-1185">Reference proteome</keyword>
<dbReference type="EMBL" id="JAHWDQ010000003">
    <property type="protein sequence ID" value="MBW2941772.1"/>
    <property type="molecule type" value="Genomic_DNA"/>
</dbReference>
<keyword evidence="2" id="KW-0732">Signal</keyword>
<sequence>MRHYQIKLRTFLCYPFFTCLMFVALPSSAADVISDNAQKIKVLEAQVEKLQAGLELVLKEMTAANAELKALKQSQSALSSAMQIQDGKIVITSSGSLELRAVTSILLKSSAATVDAGLVSLGSGSKAPASYQGSPVSISGTNGTVTAGSKSVLIAR</sequence>
<protein>
    <recommendedName>
        <fullName evidence="5">Type IV pilus biogenesis protein PilP</fullName>
    </recommendedName>
</protein>
<reference evidence="3" key="1">
    <citation type="submission" date="2021-07" db="EMBL/GenBank/DDBJ databases">
        <title>Zhongshania sp. CAU 1632 isolated from seawater.</title>
        <authorList>
            <person name="Kim W."/>
        </authorList>
    </citation>
    <scope>NUCLEOTIDE SEQUENCE</scope>
    <source>
        <strain evidence="3">CAU 1632</strain>
    </source>
</reference>
<evidence type="ECO:0000256" key="2">
    <source>
        <dbReference type="SAM" id="SignalP"/>
    </source>
</evidence>
<name>A0ABS6VTX5_9GAMM</name>
<dbReference type="Proteomes" id="UP001166291">
    <property type="component" value="Unassembled WGS sequence"/>
</dbReference>
<evidence type="ECO:0000313" key="4">
    <source>
        <dbReference type="Proteomes" id="UP001166291"/>
    </source>
</evidence>
<feature type="coiled-coil region" evidence="1">
    <location>
        <begin position="40"/>
        <end position="74"/>
    </location>
</feature>